<protein>
    <recommendedName>
        <fullName evidence="6">triacylglycerol lipase</fullName>
        <ecNumber evidence="6">3.1.1.3</ecNumber>
    </recommendedName>
    <alternativeName>
        <fullName evidence="18">Autophagy-related protein 15</fullName>
    </alternativeName>
</protein>
<feature type="chain" id="PRO_5035441345" description="triacylglycerol lipase" evidence="19">
    <location>
        <begin position="19"/>
        <end position="611"/>
    </location>
</feature>
<evidence type="ECO:0000256" key="11">
    <source>
        <dbReference type="ARBA" id="ARBA00022968"/>
    </source>
</evidence>
<accession>A0A8K0PGS0</accession>
<dbReference type="GO" id="GO:0006660">
    <property type="term" value="P:phosphatidylserine catabolic process"/>
    <property type="evidence" value="ECO:0007669"/>
    <property type="project" value="TreeGrafter"/>
</dbReference>
<dbReference type="EMBL" id="JAESVG020000006">
    <property type="protein sequence ID" value="KAG8626653.1"/>
    <property type="molecule type" value="Genomic_DNA"/>
</dbReference>
<comment type="caution">
    <text evidence="21">The sequence shown here is derived from an EMBL/GenBank/DDBJ whole genome shotgun (WGS) entry which is preliminary data.</text>
</comment>
<keyword evidence="11" id="KW-0735">Signal-anchor</keyword>
<sequence length="611" mass="65984">MLYNTLLCLSIISTAAHGWSTQQEQQVLLPPIPAVGDSSSSVHSRPSSKKHEFSLRHVYHSGSHKYPGLMRKLDMSKDTIFTQEDVPDISVSPSTRYSVSSRPVQVERMIDRSHKTVDSILRAGRVTGKAAYIPPEDWTMDEIPGPNVSDKATVLSFGLMAANAYIMEPHTGEWEDVKGGFNYTEDFGWQADGLRGHIFADTENKTVVIGLKGTSMAIFDGADTTGHDKDNDNLFGSCCCGQGGQYLWKQVCDCQSGGQYSCNNTCLTKSLQEKSHYYHAAIDLYRNVTERYPGADIWLTGHSLGGVVSALLGLTYGLPVVTFEAFPDALAAGRLGLPTPPGYHIGRHQDRKNAAVHHFGHTADPVFMGTCNAATSGCTLAGYAFQSQCHTGSVCTYDTVGDLGWRAGVGTHRITYVVANVLRKYDTVPECEVDEDCVDCYLWKFFESNGTETTTSASSKTTSSRSSTRTATCQTPGWWGCLDETTSSTTTQTSTITTTTCLTPGWFGCKDLETTTMTTTITTSAPAPAPTITTVPTTTTTTTTTSSSSTTCETPGWFGCNDPTSISTSSSAPKETMTSTKGKATKTSCTSKEWFGLICVDPSPDATKTVR</sequence>
<dbReference type="GO" id="GO:0005775">
    <property type="term" value="C:vacuolar lumen"/>
    <property type="evidence" value="ECO:0007669"/>
    <property type="project" value="TreeGrafter"/>
</dbReference>
<feature type="domain" description="Fungal lipase-type" evidence="20">
    <location>
        <begin position="286"/>
        <end position="314"/>
    </location>
</feature>
<comment type="catalytic activity">
    <reaction evidence="1">
        <text>a triacylglycerol + H2O = a diacylglycerol + a fatty acid + H(+)</text>
        <dbReference type="Rhea" id="RHEA:12044"/>
        <dbReference type="ChEBI" id="CHEBI:15377"/>
        <dbReference type="ChEBI" id="CHEBI:15378"/>
        <dbReference type="ChEBI" id="CHEBI:17855"/>
        <dbReference type="ChEBI" id="CHEBI:18035"/>
        <dbReference type="ChEBI" id="CHEBI:28868"/>
        <dbReference type="EC" id="3.1.1.3"/>
    </reaction>
</comment>
<dbReference type="GO" id="GO:0004806">
    <property type="term" value="F:triacylglycerol lipase activity"/>
    <property type="evidence" value="ECO:0007669"/>
    <property type="project" value="UniProtKB-EC"/>
</dbReference>
<dbReference type="Proteomes" id="UP000809789">
    <property type="component" value="Unassembled WGS sequence"/>
</dbReference>
<dbReference type="AlphaFoldDB" id="A0A8K0PGS0"/>
<keyword evidence="19" id="KW-0732">Signal</keyword>
<evidence type="ECO:0000256" key="12">
    <source>
        <dbReference type="ARBA" id="ARBA00022989"/>
    </source>
</evidence>
<dbReference type="SUPFAM" id="SSF53474">
    <property type="entry name" value="alpha/beta-Hydrolases"/>
    <property type="match status" value="1"/>
</dbReference>
<keyword evidence="9" id="KW-0378">Hydrolase</keyword>
<evidence type="ECO:0000313" key="22">
    <source>
        <dbReference type="Proteomes" id="UP000809789"/>
    </source>
</evidence>
<dbReference type="FunFam" id="3.40.50.1820:FF:000129">
    <property type="entry name" value="Autophagy related lipase Atg15, putative"/>
    <property type="match status" value="1"/>
</dbReference>
<evidence type="ECO:0000256" key="14">
    <source>
        <dbReference type="ARBA" id="ARBA00023098"/>
    </source>
</evidence>
<gene>
    <name evidence="21" type="ORF">KVT40_005598</name>
</gene>
<evidence type="ECO:0000256" key="4">
    <source>
        <dbReference type="ARBA" id="ARBA00010701"/>
    </source>
</evidence>
<keyword evidence="7" id="KW-0812">Transmembrane</keyword>
<dbReference type="PANTHER" id="PTHR47175">
    <property type="entry name" value="LIPASE ATG15-RELATED"/>
    <property type="match status" value="1"/>
</dbReference>
<evidence type="ECO:0000256" key="2">
    <source>
        <dbReference type="ARBA" id="ARBA00004270"/>
    </source>
</evidence>
<dbReference type="InterPro" id="IPR050805">
    <property type="entry name" value="ATG15_Lipase"/>
</dbReference>
<organism evidence="21 22">
    <name type="scientific">Elsinoe batatas</name>
    <dbReference type="NCBI Taxonomy" id="2601811"/>
    <lineage>
        <taxon>Eukaryota</taxon>
        <taxon>Fungi</taxon>
        <taxon>Dikarya</taxon>
        <taxon>Ascomycota</taxon>
        <taxon>Pezizomycotina</taxon>
        <taxon>Dothideomycetes</taxon>
        <taxon>Dothideomycetidae</taxon>
        <taxon>Myriangiales</taxon>
        <taxon>Elsinoaceae</taxon>
        <taxon>Elsinoe</taxon>
    </lineage>
</organism>
<dbReference type="GO" id="GO:0004620">
    <property type="term" value="F:phospholipase activity"/>
    <property type="evidence" value="ECO:0007669"/>
    <property type="project" value="TreeGrafter"/>
</dbReference>
<evidence type="ECO:0000256" key="19">
    <source>
        <dbReference type="SAM" id="SignalP"/>
    </source>
</evidence>
<dbReference type="GO" id="GO:0046461">
    <property type="term" value="P:neutral lipid catabolic process"/>
    <property type="evidence" value="ECO:0007669"/>
    <property type="project" value="TreeGrafter"/>
</dbReference>
<comment type="subunit">
    <text evidence="5">Binds to both phosphatidylinositol (PI) and phosphatidylinositol 3,5-bisphosphate (PIP2).</text>
</comment>
<evidence type="ECO:0000256" key="6">
    <source>
        <dbReference type="ARBA" id="ARBA00013279"/>
    </source>
</evidence>
<comment type="subcellular location">
    <subcellularLocation>
        <location evidence="3">Endosome</location>
        <location evidence="3">Multivesicular body membrane</location>
        <topology evidence="3">Single-pass type II membrane protein</topology>
    </subcellularLocation>
    <subcellularLocation>
        <location evidence="2">Prevacuolar compartment membrane</location>
        <topology evidence="2">Single-pass type II membrane protein</topology>
    </subcellularLocation>
</comment>
<proteinExistence type="inferred from homology"/>
<comment type="function">
    <text evidence="17">Lipase which is essential for lysis of subvacuolar cytoplasm to vacuole targeted bodies and intravacuolar autophagic bodies. Involved in the lysis of intravacuolar multivesicular body (MVB) vesicles. The intravacuolar membrane disintegration by ATG15 is critical to life span extension.</text>
</comment>
<evidence type="ECO:0000256" key="8">
    <source>
        <dbReference type="ARBA" id="ARBA00022753"/>
    </source>
</evidence>
<reference evidence="21" key="1">
    <citation type="submission" date="2021-07" db="EMBL/GenBank/DDBJ databases">
        <title>Elsinoe batatas strain:CRI-CJ2 Genome sequencing and assembly.</title>
        <authorList>
            <person name="Huang L."/>
        </authorList>
    </citation>
    <scope>NUCLEOTIDE SEQUENCE</scope>
    <source>
        <strain evidence="21">CRI-CJ2</strain>
    </source>
</reference>
<evidence type="ECO:0000256" key="16">
    <source>
        <dbReference type="ARBA" id="ARBA00023180"/>
    </source>
</evidence>
<keyword evidence="15" id="KW-0472">Membrane</keyword>
<dbReference type="InterPro" id="IPR029058">
    <property type="entry name" value="AB_hydrolase_fold"/>
</dbReference>
<evidence type="ECO:0000256" key="17">
    <source>
        <dbReference type="ARBA" id="ARBA00024663"/>
    </source>
</evidence>
<evidence type="ECO:0000256" key="10">
    <source>
        <dbReference type="ARBA" id="ARBA00022963"/>
    </source>
</evidence>
<keyword evidence="10" id="KW-0442">Lipid degradation</keyword>
<evidence type="ECO:0000256" key="15">
    <source>
        <dbReference type="ARBA" id="ARBA00023136"/>
    </source>
</evidence>
<comment type="similarity">
    <text evidence="4">Belongs to the AB hydrolase superfamily. Lipase family.</text>
</comment>
<dbReference type="EC" id="3.1.1.3" evidence="6"/>
<evidence type="ECO:0000256" key="13">
    <source>
        <dbReference type="ARBA" id="ARBA00023006"/>
    </source>
</evidence>
<keyword evidence="14" id="KW-0443">Lipid metabolism</keyword>
<evidence type="ECO:0000256" key="3">
    <source>
        <dbReference type="ARBA" id="ARBA00004343"/>
    </source>
</evidence>
<keyword evidence="13" id="KW-0072">Autophagy</keyword>
<evidence type="ECO:0000259" key="20">
    <source>
        <dbReference type="Pfam" id="PF01764"/>
    </source>
</evidence>
<evidence type="ECO:0000256" key="18">
    <source>
        <dbReference type="ARBA" id="ARBA00029828"/>
    </source>
</evidence>
<dbReference type="Gene3D" id="3.40.50.1820">
    <property type="entry name" value="alpha/beta hydrolase"/>
    <property type="match status" value="1"/>
</dbReference>
<name>A0A8K0PGS0_9PEZI</name>
<keyword evidence="16" id="KW-0325">Glycoprotein</keyword>
<dbReference type="OrthoDB" id="58570at2759"/>
<evidence type="ECO:0000256" key="7">
    <source>
        <dbReference type="ARBA" id="ARBA00022692"/>
    </source>
</evidence>
<dbReference type="InterPro" id="IPR002921">
    <property type="entry name" value="Fungal_lipase-type"/>
</dbReference>
<dbReference type="Pfam" id="PF01764">
    <property type="entry name" value="Lipase_3"/>
    <property type="match status" value="1"/>
</dbReference>
<dbReference type="PANTHER" id="PTHR47175:SF2">
    <property type="entry name" value="LIPASE ATG15-RELATED"/>
    <property type="match status" value="1"/>
</dbReference>
<keyword evidence="8" id="KW-0967">Endosome</keyword>
<keyword evidence="12" id="KW-1133">Transmembrane helix</keyword>
<dbReference type="GO" id="GO:0034727">
    <property type="term" value="P:piecemeal microautophagy of the nucleus"/>
    <property type="evidence" value="ECO:0007669"/>
    <property type="project" value="TreeGrafter"/>
</dbReference>
<evidence type="ECO:0000256" key="5">
    <source>
        <dbReference type="ARBA" id="ARBA00011137"/>
    </source>
</evidence>
<feature type="signal peptide" evidence="19">
    <location>
        <begin position="1"/>
        <end position="18"/>
    </location>
</feature>
<keyword evidence="22" id="KW-1185">Reference proteome</keyword>
<evidence type="ECO:0000256" key="1">
    <source>
        <dbReference type="ARBA" id="ARBA00001024"/>
    </source>
</evidence>
<dbReference type="GO" id="GO:0034496">
    <property type="term" value="P:multivesicular body membrane disassembly"/>
    <property type="evidence" value="ECO:0007669"/>
    <property type="project" value="TreeGrafter"/>
</dbReference>
<evidence type="ECO:0000256" key="9">
    <source>
        <dbReference type="ARBA" id="ARBA00022801"/>
    </source>
</evidence>
<evidence type="ECO:0000313" key="21">
    <source>
        <dbReference type="EMBL" id="KAG8626653.1"/>
    </source>
</evidence>
<dbReference type="GO" id="GO:0032585">
    <property type="term" value="C:multivesicular body membrane"/>
    <property type="evidence" value="ECO:0007669"/>
    <property type="project" value="UniProtKB-SubCell"/>
</dbReference>